<name>V2XL47_9FIRM</name>
<dbReference type="Gene3D" id="1.10.260.40">
    <property type="entry name" value="lambda repressor-like DNA-binding domains"/>
    <property type="match status" value="1"/>
</dbReference>
<evidence type="ECO:0000256" key="2">
    <source>
        <dbReference type="ARBA" id="ARBA00023125"/>
    </source>
</evidence>
<dbReference type="PRINTS" id="PR00036">
    <property type="entry name" value="HTHLACI"/>
</dbReference>
<keyword evidence="7" id="KW-1185">Reference proteome</keyword>
<dbReference type="eggNOG" id="COG1609">
    <property type="taxonomic scope" value="Bacteria"/>
</dbReference>
<evidence type="ECO:0000256" key="1">
    <source>
        <dbReference type="ARBA" id="ARBA00023015"/>
    </source>
</evidence>
<dbReference type="PROSITE" id="PS00356">
    <property type="entry name" value="HTH_LACI_1"/>
    <property type="match status" value="1"/>
</dbReference>
<dbReference type="InterPro" id="IPR046335">
    <property type="entry name" value="LacI/GalR-like_sensor"/>
</dbReference>
<proteinExistence type="predicted"/>
<dbReference type="Pfam" id="PF00356">
    <property type="entry name" value="LacI"/>
    <property type="match status" value="1"/>
</dbReference>
<accession>V2XL47</accession>
<keyword evidence="3" id="KW-0804">Transcription</keyword>
<evidence type="ECO:0000259" key="4">
    <source>
        <dbReference type="PROSITE" id="PS50932"/>
    </source>
</evidence>
<evidence type="ECO:0000259" key="5">
    <source>
        <dbReference type="PROSITE" id="PS50943"/>
    </source>
</evidence>
<dbReference type="HOGENOM" id="CLU_037628_6_1_9"/>
<dbReference type="InterPro" id="IPR000843">
    <property type="entry name" value="HTH_LacI"/>
</dbReference>
<dbReference type="PANTHER" id="PTHR30146:SF150">
    <property type="entry name" value="ARABINOSE METABOLISM TRANSCRIPTIONAL REPRESSOR"/>
    <property type="match status" value="1"/>
</dbReference>
<dbReference type="Proteomes" id="UP000018227">
    <property type="component" value="Unassembled WGS sequence"/>
</dbReference>
<dbReference type="PROSITE" id="PS50943">
    <property type="entry name" value="HTH_CROC1"/>
    <property type="match status" value="1"/>
</dbReference>
<dbReference type="EMBL" id="ACIL03000013">
    <property type="protein sequence ID" value="ESL02904.1"/>
    <property type="molecule type" value="Genomic_DNA"/>
</dbReference>
<dbReference type="PROSITE" id="PS50932">
    <property type="entry name" value="HTH_LACI_2"/>
    <property type="match status" value="1"/>
</dbReference>
<dbReference type="Gene3D" id="3.40.50.2300">
    <property type="match status" value="2"/>
</dbReference>
<evidence type="ECO:0000313" key="7">
    <source>
        <dbReference type="Proteomes" id="UP000018227"/>
    </source>
</evidence>
<feature type="domain" description="HTH cro/C1-type" evidence="5">
    <location>
        <begin position="15"/>
        <end position="67"/>
    </location>
</feature>
<dbReference type="SUPFAM" id="SSF47413">
    <property type="entry name" value="lambda repressor-like DNA-binding domains"/>
    <property type="match status" value="1"/>
</dbReference>
<dbReference type="CDD" id="cd06267">
    <property type="entry name" value="PBP1_LacI_sugar_binding-like"/>
    <property type="match status" value="1"/>
</dbReference>
<keyword evidence="1" id="KW-0805">Transcription regulation</keyword>
<dbReference type="GO" id="GO:0000976">
    <property type="term" value="F:transcription cis-regulatory region binding"/>
    <property type="evidence" value="ECO:0007669"/>
    <property type="project" value="TreeGrafter"/>
</dbReference>
<sequence length="361" mass="39807">MNNLGLNKESRKNMQEKSMTIYDIAKEAGVSPATVSRVLTGNARVKEDKKEKILNIIKENDFKPNALARSLINKATKTIGFIVPDITNPFFSGVFLEAEKKALSLGYTMILCNSMNDNKMNRTGVESLYLDMLREKQVDGIVIMGGRANEKKSGRGQAEELKAITQKIPVVFINGAMSGVKSYHVAADEQSGMQELIKYLAALGHKRVGFIGGRKGITSTDIKHTAFLEAVKQGIFQSKEEWLITSNFSVEDGYESMKKLLDCKELPTAVMAVNDFTAIGAINAAKDRGLRVPEDISVTGFDGIYMTEAVRPRITTVSQNYMELGAKAIEIIDKLTLGEKVKRKYTVDTMVLIKDSCSSPL</sequence>
<keyword evidence="2" id="KW-0238">DNA-binding</keyword>
<evidence type="ECO:0000313" key="6">
    <source>
        <dbReference type="EMBL" id="ESL02904.1"/>
    </source>
</evidence>
<organism evidence="6 7">
    <name type="scientific">Catonella morbi ATCC 51271</name>
    <dbReference type="NCBI Taxonomy" id="592026"/>
    <lineage>
        <taxon>Bacteria</taxon>
        <taxon>Bacillati</taxon>
        <taxon>Bacillota</taxon>
        <taxon>Clostridia</taxon>
        <taxon>Lachnospirales</taxon>
        <taxon>Lachnospiraceae</taxon>
        <taxon>Catonella</taxon>
    </lineage>
</organism>
<gene>
    <name evidence="6" type="ORF">GCWU0000282_001774</name>
</gene>
<dbReference type="SUPFAM" id="SSF53822">
    <property type="entry name" value="Periplasmic binding protein-like I"/>
    <property type="match status" value="1"/>
</dbReference>
<dbReference type="STRING" id="592026.GCWU0000282_001774"/>
<feature type="domain" description="HTH lacI-type" evidence="4">
    <location>
        <begin position="19"/>
        <end position="73"/>
    </location>
</feature>
<dbReference type="PANTHER" id="PTHR30146">
    <property type="entry name" value="LACI-RELATED TRANSCRIPTIONAL REPRESSOR"/>
    <property type="match status" value="1"/>
</dbReference>
<dbReference type="InterPro" id="IPR010982">
    <property type="entry name" value="Lambda_DNA-bd_dom_sf"/>
</dbReference>
<dbReference type="SMART" id="SM00354">
    <property type="entry name" value="HTH_LACI"/>
    <property type="match status" value="1"/>
</dbReference>
<dbReference type="Pfam" id="PF13377">
    <property type="entry name" value="Peripla_BP_3"/>
    <property type="match status" value="1"/>
</dbReference>
<reference evidence="6 7" key="1">
    <citation type="submission" date="2013-06" db="EMBL/GenBank/DDBJ databases">
        <authorList>
            <person name="Weinstock G."/>
            <person name="Sodergren E."/>
            <person name="Clifton S."/>
            <person name="Fulton L."/>
            <person name="Fulton B."/>
            <person name="Courtney L."/>
            <person name="Fronick C."/>
            <person name="Harrison M."/>
            <person name="Strong C."/>
            <person name="Farmer C."/>
            <person name="Delahaunty K."/>
            <person name="Markovic C."/>
            <person name="Hall O."/>
            <person name="Minx P."/>
            <person name="Tomlinson C."/>
            <person name="Mitreva M."/>
            <person name="Nelson J."/>
            <person name="Hou S."/>
            <person name="Wollam A."/>
            <person name="Pepin K.H."/>
            <person name="Johnson M."/>
            <person name="Bhonagiri V."/>
            <person name="Nash W.E."/>
            <person name="Warren W."/>
            <person name="Chinwalla A."/>
            <person name="Mardis E.R."/>
            <person name="Wilson R.K."/>
        </authorList>
    </citation>
    <scope>NUCLEOTIDE SEQUENCE [LARGE SCALE GENOMIC DNA]</scope>
    <source>
        <strain evidence="6 7">ATCC 51271</strain>
    </source>
</reference>
<dbReference type="InterPro" id="IPR028082">
    <property type="entry name" value="Peripla_BP_I"/>
</dbReference>
<evidence type="ECO:0000256" key="3">
    <source>
        <dbReference type="ARBA" id="ARBA00023163"/>
    </source>
</evidence>
<dbReference type="InterPro" id="IPR001387">
    <property type="entry name" value="Cro/C1-type_HTH"/>
</dbReference>
<protein>
    <submittedName>
        <fullName evidence="6">Transcriptional regulator, LacI family</fullName>
    </submittedName>
</protein>
<comment type="caution">
    <text evidence="6">The sequence shown here is derived from an EMBL/GenBank/DDBJ whole genome shotgun (WGS) entry which is preliminary data.</text>
</comment>
<dbReference type="AlphaFoldDB" id="V2XL47"/>
<dbReference type="CDD" id="cd01392">
    <property type="entry name" value="HTH_LacI"/>
    <property type="match status" value="1"/>
</dbReference>
<dbReference type="GO" id="GO:0003700">
    <property type="term" value="F:DNA-binding transcription factor activity"/>
    <property type="evidence" value="ECO:0007669"/>
    <property type="project" value="TreeGrafter"/>
</dbReference>